<organism evidence="1 2">
    <name type="scientific">Panagrolaimus sp. PS1159</name>
    <dbReference type="NCBI Taxonomy" id="55785"/>
    <lineage>
        <taxon>Eukaryota</taxon>
        <taxon>Metazoa</taxon>
        <taxon>Ecdysozoa</taxon>
        <taxon>Nematoda</taxon>
        <taxon>Chromadorea</taxon>
        <taxon>Rhabditida</taxon>
        <taxon>Tylenchina</taxon>
        <taxon>Panagrolaimomorpha</taxon>
        <taxon>Panagrolaimoidea</taxon>
        <taxon>Panagrolaimidae</taxon>
        <taxon>Panagrolaimus</taxon>
    </lineage>
</organism>
<reference evidence="2" key="1">
    <citation type="submission" date="2022-11" db="UniProtKB">
        <authorList>
            <consortium name="WormBaseParasite"/>
        </authorList>
    </citation>
    <scope>IDENTIFICATION</scope>
</reference>
<evidence type="ECO:0000313" key="2">
    <source>
        <dbReference type="WBParaSite" id="PS1159_v2.g16126.t2"/>
    </source>
</evidence>
<accession>A0AC35FCT1</accession>
<sequence>MCSECDEESDYDEDGPTARKNDVYRLQMERSEVFEAQDKEKGHFDLALEIRGKKLYVHRYCLAAASETFNAMVSYRWSKNAEVIQIENPAYSYDDIYTLVYLIYSGKCTLTEENVFGLVDVAEYFAVSLLTKRCDIFLSRMDLVVEDLEKHVEFSERYSLARFQDSLRDFVPENFKAIFEAPDFLTHKKHFIEYLSTFTKQFFEEEDFFIAAFDWATFQALAASKDCTDEVFDFQGYMKEELLDVLPNIKHDLLNFKFVKEFILQNRFLFSVTQLYDIIASCQRENAEEEECFLTLHKVAKAEAKTKEETTIDENFSVGEVILEELAPVLTKINFHKMTIRFLTDFVVEQGFALHYFKLYSDLVTTRKTKNEEAFKTVYELARKQIFIKSLATTEPPICIADEVKKVLADVLPRVHFFSMDLNFLMYFVVPREIDFSLLLVYNYLIHHREIKGDKVYKKKIEDVFKSMYLLAQQRVWKKRETSLGLNIAVAIREELAEVLPRFNFHLMETDFLKNFVVEHGFSLPFFELHETLLNVKKLEKEDAFKIVYQLAEKQVLKKQRSSPVENFHLFNSVKEELEEVLDNVSFYLMEVKFLMDFVVEREISIPFEVLYDVLRDERHFEIEKAFKIIYRLAKKLVLQKQKTSPVADFNLTDAIKEELDASSYISFEWMEIEFLMDFVVEKGFTFSFVELYDTLVDEREFEKEEAFEAVYQLAEKQVLKMQKASPAADFKLIDAVKKELVNVIPKVEFRQMSYDFLMEFVVERGFFLTPSDFPTCLANLRQHYNQPLINQPELFTTIFKLAEKQVLQKKKSSSDENFNCYDTIRNELSVVCDSFDFAQMSCEFLMELVLDKGLLFLSDALLRKYVSRRNYSNEEEHFKATHALAEKIALEKQKASTGKVLLSTTVFREIFLKCRRAYGNEEESFKIICELAEKQILKEQNGCVNGDFDIISAVKDVLIETIRVVKFSQMSKEFLDEFVFKNGIVSEEQTHQISYTCIKLANNNQTLAGDFQDIFDITRNIPVNGYYSTPRQWNKLRFSKLKFPIPSTPSVVQKMKGAEWFLCLEEDGILTVKHQSLISKTKDYLIAEMKADKPDFQLNIFKAACLTSSNNNV</sequence>
<dbReference type="WBParaSite" id="PS1159_v2.g16126.t2">
    <property type="protein sequence ID" value="PS1159_v2.g16126.t2"/>
    <property type="gene ID" value="PS1159_v2.g16126"/>
</dbReference>
<proteinExistence type="predicted"/>
<name>A0AC35FCT1_9BILA</name>
<protein>
    <submittedName>
        <fullName evidence="2">BTB domain-containing protein</fullName>
    </submittedName>
</protein>
<dbReference type="Proteomes" id="UP000887580">
    <property type="component" value="Unplaced"/>
</dbReference>
<evidence type="ECO:0000313" key="1">
    <source>
        <dbReference type="Proteomes" id="UP000887580"/>
    </source>
</evidence>